<dbReference type="SUPFAM" id="SSF46689">
    <property type="entry name" value="Homeodomain-like"/>
    <property type="match status" value="1"/>
</dbReference>
<evidence type="ECO:0000256" key="2">
    <source>
        <dbReference type="SAM" id="MobiDB-lite"/>
    </source>
</evidence>
<evidence type="ECO:0000256" key="1">
    <source>
        <dbReference type="SAM" id="Coils"/>
    </source>
</evidence>
<dbReference type="AlphaFoldDB" id="A0A2M9FVX1"/>
<organism evidence="3 4">
    <name type="scientific">Minwuia thermotolerans</name>
    <dbReference type="NCBI Taxonomy" id="2056226"/>
    <lineage>
        <taxon>Bacteria</taxon>
        <taxon>Pseudomonadati</taxon>
        <taxon>Pseudomonadota</taxon>
        <taxon>Alphaproteobacteria</taxon>
        <taxon>Minwuiales</taxon>
        <taxon>Minwuiaceae</taxon>
        <taxon>Minwuia</taxon>
    </lineage>
</organism>
<accession>A0A2M9FVX1</accession>
<dbReference type="OrthoDB" id="7828598at2"/>
<dbReference type="EMBL" id="PHIG01000063">
    <property type="protein sequence ID" value="PJK27612.1"/>
    <property type="molecule type" value="Genomic_DNA"/>
</dbReference>
<dbReference type="InterPro" id="IPR009057">
    <property type="entry name" value="Homeodomain-like_sf"/>
</dbReference>
<protein>
    <recommendedName>
        <fullName evidence="5">TetR family transcriptional regulator</fullName>
    </recommendedName>
</protein>
<evidence type="ECO:0000313" key="4">
    <source>
        <dbReference type="Proteomes" id="UP000229498"/>
    </source>
</evidence>
<sequence length="212" mass="23106">MPRKRDDAGKCIQAAMTLAGLSGWRNVSLYDIAEEAGLEVGEVVAAVGSRHGVIREMARRADAAMLAAVDEDWRDEGVRDRLFALLMARFDHLRPHREGLRAVLTSLPADPLGALTLAAEPGMRSMKLALEAAGVSSGGPLGRMRARALALAYGDAFRTFLDDDSDDLSRTMSALDRRLKRLENLAERFSRSRFGRSGRTGRPESDTLPDAV</sequence>
<dbReference type="Proteomes" id="UP000229498">
    <property type="component" value="Unassembled WGS sequence"/>
</dbReference>
<reference evidence="3 4" key="1">
    <citation type="submission" date="2017-11" db="EMBL/GenBank/DDBJ databases">
        <title>Draft genome sequence of Rhizobiales bacterium SY3-13.</title>
        <authorList>
            <person name="Sun C."/>
        </authorList>
    </citation>
    <scope>NUCLEOTIDE SEQUENCE [LARGE SCALE GENOMIC DNA]</scope>
    <source>
        <strain evidence="3 4">SY3-13</strain>
    </source>
</reference>
<evidence type="ECO:0000313" key="3">
    <source>
        <dbReference type="EMBL" id="PJK27612.1"/>
    </source>
</evidence>
<keyword evidence="4" id="KW-1185">Reference proteome</keyword>
<evidence type="ECO:0008006" key="5">
    <source>
        <dbReference type="Google" id="ProtNLM"/>
    </source>
</evidence>
<comment type="caution">
    <text evidence="3">The sequence shown here is derived from an EMBL/GenBank/DDBJ whole genome shotgun (WGS) entry which is preliminary data.</text>
</comment>
<proteinExistence type="predicted"/>
<feature type="coiled-coil region" evidence="1">
    <location>
        <begin position="165"/>
        <end position="192"/>
    </location>
</feature>
<gene>
    <name evidence="3" type="ORF">CVT23_22135</name>
</gene>
<dbReference type="Gene3D" id="1.10.357.10">
    <property type="entry name" value="Tetracycline Repressor, domain 2"/>
    <property type="match status" value="1"/>
</dbReference>
<keyword evidence="1" id="KW-0175">Coiled coil</keyword>
<name>A0A2M9FVX1_9PROT</name>
<dbReference type="RefSeq" id="WP_109795325.1">
    <property type="nucleotide sequence ID" value="NZ_PHIG01000063.1"/>
</dbReference>
<feature type="region of interest" description="Disordered" evidence="2">
    <location>
        <begin position="193"/>
        <end position="212"/>
    </location>
</feature>